<proteinExistence type="inferred from homology"/>
<dbReference type="GO" id="GO:0030001">
    <property type="term" value="P:metal ion transport"/>
    <property type="evidence" value="ECO:0007669"/>
    <property type="project" value="InterPro"/>
</dbReference>
<dbReference type="InterPro" id="IPR006127">
    <property type="entry name" value="ZnuA-like"/>
</dbReference>
<evidence type="ECO:0000256" key="2">
    <source>
        <dbReference type="ARBA" id="ARBA00022448"/>
    </source>
</evidence>
<dbReference type="Proteomes" id="UP000604475">
    <property type="component" value="Unassembled WGS sequence"/>
</dbReference>
<dbReference type="Pfam" id="PF01297">
    <property type="entry name" value="ZnuA"/>
    <property type="match status" value="1"/>
</dbReference>
<dbReference type="PANTHER" id="PTHR42953:SF1">
    <property type="entry name" value="METAL-BINDING PROTEIN HI_0362-RELATED"/>
    <property type="match status" value="1"/>
</dbReference>
<dbReference type="EMBL" id="JAEACQ010000163">
    <property type="protein sequence ID" value="MBL7627752.1"/>
    <property type="molecule type" value="Genomic_DNA"/>
</dbReference>
<protein>
    <submittedName>
        <fullName evidence="7">Zinc ABC transporter substrate-binding protein</fullName>
    </submittedName>
</protein>
<evidence type="ECO:0000256" key="1">
    <source>
        <dbReference type="ARBA" id="ARBA00004196"/>
    </source>
</evidence>
<keyword evidence="8" id="KW-1185">Reference proteome</keyword>
<evidence type="ECO:0000256" key="3">
    <source>
        <dbReference type="ARBA" id="ARBA00022723"/>
    </source>
</evidence>
<keyword evidence="2 5" id="KW-0813">Transport</keyword>
<sequence>MRYPARVCQPSDPPRAQPHARRSTATTAATAFAALGVAGSLLLAGCGGSGGDGSASGPGGQLRVVATTTQAGDFSRVIGGDLVEVTQLVKPNVDPHDFEPSPADLDAIAEADVLVTNGVGLESWLDDAVEAAGFDGTRVVMADGVTLREGGHEHGDEDEEHADEHEHDPHVWHDPRNAKIMVAGIERAFAAADPENTGNYLANLTAYTVELDELDRYTEAQIATIPEDQRLLVTNHDSFGYYTARYGITYVGAVIPSFDTSAELSGQAIQEIVAKIRATGAKAVFSESSLSPKTADTIGREADVTVIAGEDSLYADSLGPPGSAGGTYLTAERHNTDVIVAALR</sequence>
<comment type="subcellular location">
    <subcellularLocation>
        <location evidence="1">Cell envelope</location>
    </subcellularLocation>
</comment>
<keyword evidence="3" id="KW-0479">Metal-binding</keyword>
<dbReference type="PRINTS" id="PR00690">
    <property type="entry name" value="ADHESNFAMILY"/>
</dbReference>
<dbReference type="Gene3D" id="3.40.50.1980">
    <property type="entry name" value="Nitrogenase molybdenum iron protein domain"/>
    <property type="match status" value="2"/>
</dbReference>
<evidence type="ECO:0000313" key="8">
    <source>
        <dbReference type="Proteomes" id="UP000604475"/>
    </source>
</evidence>
<gene>
    <name evidence="7" type="ORF">I7412_11345</name>
</gene>
<dbReference type="InterPro" id="IPR050492">
    <property type="entry name" value="Bact_metal-bind_prot9"/>
</dbReference>
<keyword evidence="4" id="KW-0732">Signal</keyword>
<evidence type="ECO:0000256" key="4">
    <source>
        <dbReference type="ARBA" id="ARBA00022729"/>
    </source>
</evidence>
<comment type="caution">
    <text evidence="7">The sequence shown here is derived from an EMBL/GenBank/DDBJ whole genome shotgun (WGS) entry which is preliminary data.</text>
</comment>
<dbReference type="GO" id="GO:0046872">
    <property type="term" value="F:metal ion binding"/>
    <property type="evidence" value="ECO:0007669"/>
    <property type="project" value="UniProtKB-KW"/>
</dbReference>
<dbReference type="GO" id="GO:0030313">
    <property type="term" value="C:cell envelope"/>
    <property type="evidence" value="ECO:0007669"/>
    <property type="project" value="UniProtKB-SubCell"/>
</dbReference>
<feature type="compositionally biased region" description="Basic and acidic residues" evidence="6">
    <location>
        <begin position="162"/>
        <end position="172"/>
    </location>
</feature>
<name>A0A937UNA8_9ACTN</name>
<evidence type="ECO:0000256" key="6">
    <source>
        <dbReference type="SAM" id="MobiDB-lite"/>
    </source>
</evidence>
<dbReference type="PRINTS" id="PR00691">
    <property type="entry name" value="ADHESINB"/>
</dbReference>
<reference evidence="7" key="1">
    <citation type="submission" date="2020-12" db="EMBL/GenBank/DDBJ databases">
        <title>Genomic characterization of non-nitrogen-fixing Frankia strains.</title>
        <authorList>
            <person name="Carlos-Shanley C."/>
            <person name="Guerra T."/>
            <person name="Hahn D."/>
        </authorList>
    </citation>
    <scope>NUCLEOTIDE SEQUENCE</scope>
    <source>
        <strain evidence="7">CN6</strain>
    </source>
</reference>
<accession>A0A937UNA8</accession>
<comment type="similarity">
    <text evidence="5">Belongs to the bacterial solute-binding protein 9 family.</text>
</comment>
<feature type="region of interest" description="Disordered" evidence="6">
    <location>
        <begin position="148"/>
        <end position="172"/>
    </location>
</feature>
<dbReference type="PANTHER" id="PTHR42953">
    <property type="entry name" value="HIGH-AFFINITY ZINC UPTAKE SYSTEM PROTEIN ZNUA-RELATED"/>
    <property type="match status" value="1"/>
</dbReference>
<evidence type="ECO:0000313" key="7">
    <source>
        <dbReference type="EMBL" id="MBL7627752.1"/>
    </source>
</evidence>
<dbReference type="InterPro" id="IPR006129">
    <property type="entry name" value="AdhesinB"/>
</dbReference>
<dbReference type="AlphaFoldDB" id="A0A937UNA8"/>
<organism evidence="7 8">
    <name type="scientific">Frankia nepalensis</name>
    <dbReference type="NCBI Taxonomy" id="1836974"/>
    <lineage>
        <taxon>Bacteria</taxon>
        <taxon>Bacillati</taxon>
        <taxon>Actinomycetota</taxon>
        <taxon>Actinomycetes</taxon>
        <taxon>Frankiales</taxon>
        <taxon>Frankiaceae</taxon>
        <taxon>Frankia</taxon>
    </lineage>
</organism>
<dbReference type="InterPro" id="IPR006128">
    <property type="entry name" value="Lipoprotein_PsaA-like"/>
</dbReference>
<dbReference type="GO" id="GO:0007155">
    <property type="term" value="P:cell adhesion"/>
    <property type="evidence" value="ECO:0007669"/>
    <property type="project" value="InterPro"/>
</dbReference>
<feature type="region of interest" description="Disordered" evidence="6">
    <location>
        <begin position="1"/>
        <end position="24"/>
    </location>
</feature>
<dbReference type="SUPFAM" id="SSF53807">
    <property type="entry name" value="Helical backbone' metal receptor"/>
    <property type="match status" value="1"/>
</dbReference>
<evidence type="ECO:0000256" key="5">
    <source>
        <dbReference type="RuleBase" id="RU003512"/>
    </source>
</evidence>